<feature type="compositionally biased region" description="Low complexity" evidence="1">
    <location>
        <begin position="1"/>
        <end position="17"/>
    </location>
</feature>
<dbReference type="EMBL" id="JAHWGI010000335">
    <property type="protein sequence ID" value="KAK3913688.1"/>
    <property type="molecule type" value="Genomic_DNA"/>
</dbReference>
<evidence type="ECO:0000313" key="3">
    <source>
        <dbReference type="Proteomes" id="UP001219518"/>
    </source>
</evidence>
<gene>
    <name evidence="2" type="ORF">KUF71_023145</name>
</gene>
<accession>A0AAE1H345</accession>
<organism evidence="2 3">
    <name type="scientific">Frankliniella fusca</name>
    <dbReference type="NCBI Taxonomy" id="407009"/>
    <lineage>
        <taxon>Eukaryota</taxon>
        <taxon>Metazoa</taxon>
        <taxon>Ecdysozoa</taxon>
        <taxon>Arthropoda</taxon>
        <taxon>Hexapoda</taxon>
        <taxon>Insecta</taxon>
        <taxon>Pterygota</taxon>
        <taxon>Neoptera</taxon>
        <taxon>Paraneoptera</taxon>
        <taxon>Thysanoptera</taxon>
        <taxon>Terebrantia</taxon>
        <taxon>Thripoidea</taxon>
        <taxon>Thripidae</taxon>
        <taxon>Frankliniella</taxon>
    </lineage>
</organism>
<reference evidence="2" key="1">
    <citation type="submission" date="2021-07" db="EMBL/GenBank/DDBJ databases">
        <authorList>
            <person name="Catto M.A."/>
            <person name="Jacobson A."/>
            <person name="Kennedy G."/>
            <person name="Labadie P."/>
            <person name="Hunt B.G."/>
            <person name="Srinivasan R."/>
        </authorList>
    </citation>
    <scope>NUCLEOTIDE SEQUENCE</scope>
    <source>
        <strain evidence="2">PL_HMW_Pooled</strain>
        <tissue evidence="2">Head</tissue>
    </source>
</reference>
<keyword evidence="3" id="KW-1185">Reference proteome</keyword>
<dbReference type="AlphaFoldDB" id="A0AAE1H345"/>
<evidence type="ECO:0000313" key="2">
    <source>
        <dbReference type="EMBL" id="KAK3913688.1"/>
    </source>
</evidence>
<reference evidence="2" key="2">
    <citation type="journal article" date="2023" name="BMC Genomics">
        <title>Pest status, molecular evolution, and epigenetic factors derived from the genome assembly of Frankliniella fusca, a thysanopteran phytovirus vector.</title>
        <authorList>
            <person name="Catto M.A."/>
            <person name="Labadie P.E."/>
            <person name="Jacobson A.L."/>
            <person name="Kennedy G.G."/>
            <person name="Srinivasan R."/>
            <person name="Hunt B.G."/>
        </authorList>
    </citation>
    <scope>NUCLEOTIDE SEQUENCE</scope>
    <source>
        <strain evidence="2">PL_HMW_Pooled</strain>
    </source>
</reference>
<evidence type="ECO:0000256" key="1">
    <source>
        <dbReference type="SAM" id="MobiDB-lite"/>
    </source>
</evidence>
<comment type="caution">
    <text evidence="2">The sequence shown here is derived from an EMBL/GenBank/DDBJ whole genome shotgun (WGS) entry which is preliminary data.</text>
</comment>
<proteinExistence type="predicted"/>
<feature type="region of interest" description="Disordered" evidence="1">
    <location>
        <begin position="1"/>
        <end position="61"/>
    </location>
</feature>
<protein>
    <submittedName>
        <fullName evidence="2">Adhesion G-protein coupled receptor G2</fullName>
    </submittedName>
</protein>
<keyword evidence="2" id="KW-0675">Receptor</keyword>
<feature type="compositionally biased region" description="Low complexity" evidence="1">
    <location>
        <begin position="87"/>
        <end position="110"/>
    </location>
</feature>
<dbReference type="Proteomes" id="UP001219518">
    <property type="component" value="Unassembled WGS sequence"/>
</dbReference>
<feature type="compositionally biased region" description="Low complexity" evidence="1">
    <location>
        <begin position="131"/>
        <end position="146"/>
    </location>
</feature>
<name>A0AAE1H345_9NEOP</name>
<feature type="region of interest" description="Disordered" evidence="1">
    <location>
        <begin position="75"/>
        <end position="146"/>
    </location>
</feature>
<feature type="compositionally biased region" description="Low complexity" evidence="1">
    <location>
        <begin position="45"/>
        <end position="61"/>
    </location>
</feature>
<sequence>MSDQRSSSRSSWCRLGAQTGGGGGGLRRSAASVSGCDCPGLARESQTPPLSSSSSPARSSILLTCSSSQTSLFAPLDMSLRPPPAPHASSALRRARAPAPSRASSASRAAADQDQQEGVVRPCRKKRREGAGAAPTAVQAGAGDKL</sequence>